<evidence type="ECO:0000256" key="1">
    <source>
        <dbReference type="SAM" id="MobiDB-lite"/>
    </source>
</evidence>
<dbReference type="RefSeq" id="WP_108154226.1">
    <property type="nucleotide sequence ID" value="NZ_CP026304.1"/>
</dbReference>
<protein>
    <submittedName>
        <fullName evidence="2">Uncharacterized protein</fullName>
    </submittedName>
</protein>
<name>A0A2R4TCT3_9ACTN</name>
<feature type="region of interest" description="Disordered" evidence="1">
    <location>
        <begin position="157"/>
        <end position="307"/>
    </location>
</feature>
<dbReference type="AlphaFoldDB" id="A0A2R4TCT3"/>
<proteinExistence type="predicted"/>
<organism evidence="2 3">
    <name type="scientific">Streptomyces lunaelactis</name>
    <dbReference type="NCBI Taxonomy" id="1535768"/>
    <lineage>
        <taxon>Bacteria</taxon>
        <taxon>Bacillati</taxon>
        <taxon>Actinomycetota</taxon>
        <taxon>Actinomycetes</taxon>
        <taxon>Kitasatosporales</taxon>
        <taxon>Streptomycetaceae</taxon>
        <taxon>Streptomyces</taxon>
    </lineage>
</organism>
<gene>
    <name evidence="2" type="ORF">SLUN_36895</name>
</gene>
<evidence type="ECO:0000313" key="3">
    <source>
        <dbReference type="Proteomes" id="UP000244201"/>
    </source>
</evidence>
<dbReference type="OrthoDB" id="3541690at2"/>
<reference evidence="2 3" key="1">
    <citation type="submission" date="2018-01" db="EMBL/GenBank/DDBJ databases">
        <title>Complete genome sequence of Streptomyces lunaelactis MM109T, a Ferroverdin A producer isolated from cave moonmilk deposits.</title>
        <authorList>
            <person name="Naome A."/>
            <person name="Martinet L."/>
            <person name="Maciejewska M."/>
            <person name="Anderssen S."/>
            <person name="Adam D."/>
            <person name="Tenconi E."/>
            <person name="Deflandre B."/>
            <person name="Arguelles-Arias A."/>
            <person name="Calusinska M."/>
            <person name="Copieters W."/>
            <person name="Karim L."/>
            <person name="Hanikenne M."/>
            <person name="Baurain D."/>
            <person name="van Wezel G."/>
            <person name="Smargiasso N."/>
            <person name="de Pauw E."/>
            <person name="Delfosse P."/>
            <person name="Rigali S."/>
        </authorList>
    </citation>
    <scope>NUCLEOTIDE SEQUENCE [LARGE SCALE GENOMIC DNA]</scope>
    <source>
        <strain evidence="2 3">MM109</strain>
    </source>
</reference>
<feature type="compositionally biased region" description="Basic and acidic residues" evidence="1">
    <location>
        <begin position="297"/>
        <end position="307"/>
    </location>
</feature>
<feature type="compositionally biased region" description="Basic and acidic residues" evidence="1">
    <location>
        <begin position="180"/>
        <end position="206"/>
    </location>
</feature>
<feature type="compositionally biased region" description="Basic and acidic residues" evidence="1">
    <location>
        <begin position="259"/>
        <end position="280"/>
    </location>
</feature>
<dbReference type="EMBL" id="CP026304">
    <property type="protein sequence ID" value="AVZ76936.1"/>
    <property type="molecule type" value="Genomic_DNA"/>
</dbReference>
<sequence length="307" mass="33377">MDLESIADELYGLPPTDFIGARTRHAAAARTAGDRDLAGKIGALRRPTLSAWASNLLVRGEPDAVVGLLRLGEGLREAHQELDRKQLRELSGQQHRLTAALARQARQLAADAGHPVSEEVQREVELTLHAVLADPQAAQEWAVGHLVKPLTPPVGFPAAAVSGTPQRAAGSPSPRSGRPAGRDDRDTAKSPDRSAKDQRREAERMKKLTQARQAAETAGQQAHQREDELRQAESERDQAERQLHEAEERATALAQEVKAAQEHQREARSALDQARHRATDAARTARTARGGAQAAHARAERLEADEK</sequence>
<keyword evidence="3" id="KW-1185">Reference proteome</keyword>
<dbReference type="KEGG" id="slk:SLUN_36895"/>
<feature type="compositionally biased region" description="Low complexity" evidence="1">
    <location>
        <begin position="281"/>
        <end position="296"/>
    </location>
</feature>
<feature type="compositionally biased region" description="Basic and acidic residues" evidence="1">
    <location>
        <begin position="223"/>
        <end position="250"/>
    </location>
</feature>
<evidence type="ECO:0000313" key="2">
    <source>
        <dbReference type="EMBL" id="AVZ76936.1"/>
    </source>
</evidence>
<dbReference type="GeneID" id="55660829"/>
<accession>A0A2R4TCT3</accession>
<dbReference type="Proteomes" id="UP000244201">
    <property type="component" value="Chromosome"/>
</dbReference>